<name>A0AAW7XRK7_9RHOB</name>
<dbReference type="RefSeq" id="WP_303493911.1">
    <property type="nucleotide sequence ID" value="NZ_JAUOPJ010000001.1"/>
</dbReference>
<organism evidence="1 2">
    <name type="scientific">Celeribacter halophilus</name>
    <dbReference type="NCBI Taxonomy" id="576117"/>
    <lineage>
        <taxon>Bacteria</taxon>
        <taxon>Pseudomonadati</taxon>
        <taxon>Pseudomonadota</taxon>
        <taxon>Alphaproteobacteria</taxon>
        <taxon>Rhodobacterales</taxon>
        <taxon>Roseobacteraceae</taxon>
        <taxon>Celeribacter</taxon>
    </lineage>
</organism>
<accession>A0AAW7XRK7</accession>
<sequence>MTIARRQAWLWHVCKSIALDGLRRGGDRGAIQALSAWWAMQGGQRGTLHALDAYQIGRDAGRFAIGEACHDD</sequence>
<evidence type="ECO:0000313" key="1">
    <source>
        <dbReference type="EMBL" id="MDO6455468.1"/>
    </source>
</evidence>
<dbReference type="AlphaFoldDB" id="A0AAW7XRK7"/>
<protein>
    <submittedName>
        <fullName evidence="1">Uncharacterized protein</fullName>
    </submittedName>
</protein>
<reference evidence="1" key="1">
    <citation type="submission" date="2023-07" db="EMBL/GenBank/DDBJ databases">
        <title>Genome content predicts the carbon catabolic preferences of heterotrophic bacteria.</title>
        <authorList>
            <person name="Gralka M."/>
        </authorList>
    </citation>
    <scope>NUCLEOTIDE SEQUENCE</scope>
    <source>
        <strain evidence="1">I2M02</strain>
    </source>
</reference>
<dbReference type="Proteomes" id="UP001169823">
    <property type="component" value="Unassembled WGS sequence"/>
</dbReference>
<evidence type="ECO:0000313" key="2">
    <source>
        <dbReference type="Proteomes" id="UP001169823"/>
    </source>
</evidence>
<gene>
    <name evidence="1" type="ORF">Q4494_00120</name>
</gene>
<proteinExistence type="predicted"/>
<dbReference type="EMBL" id="JAUOPJ010000001">
    <property type="protein sequence ID" value="MDO6455468.1"/>
    <property type="molecule type" value="Genomic_DNA"/>
</dbReference>
<comment type="caution">
    <text evidence="1">The sequence shown here is derived from an EMBL/GenBank/DDBJ whole genome shotgun (WGS) entry which is preliminary data.</text>
</comment>